<organism evidence="10 11">
    <name type="scientific">Cladonia borealis</name>
    <dbReference type="NCBI Taxonomy" id="184061"/>
    <lineage>
        <taxon>Eukaryota</taxon>
        <taxon>Fungi</taxon>
        <taxon>Dikarya</taxon>
        <taxon>Ascomycota</taxon>
        <taxon>Pezizomycotina</taxon>
        <taxon>Lecanoromycetes</taxon>
        <taxon>OSLEUM clade</taxon>
        <taxon>Lecanoromycetidae</taxon>
        <taxon>Lecanorales</taxon>
        <taxon>Lecanorineae</taxon>
        <taxon>Cladoniaceae</taxon>
        <taxon>Cladonia</taxon>
    </lineage>
</organism>
<dbReference type="InterPro" id="IPR000807">
    <property type="entry name" value="ImidazoleglycerolP_deHydtase"/>
</dbReference>
<dbReference type="EMBL" id="JAFEKC020000009">
    <property type="protein sequence ID" value="KAK0512812.1"/>
    <property type="molecule type" value="Genomic_DNA"/>
</dbReference>
<dbReference type="GO" id="GO:0000105">
    <property type="term" value="P:L-histidine biosynthetic process"/>
    <property type="evidence" value="ECO:0007669"/>
    <property type="project" value="UniProtKB-KW"/>
</dbReference>
<keyword evidence="8" id="KW-0456">Lyase</keyword>
<dbReference type="GO" id="GO:0004424">
    <property type="term" value="F:imidazoleglycerol-phosphate dehydratase activity"/>
    <property type="evidence" value="ECO:0007669"/>
    <property type="project" value="UniProtKB-EC"/>
</dbReference>
<dbReference type="CDD" id="cd07914">
    <property type="entry name" value="IGPD"/>
    <property type="match status" value="1"/>
</dbReference>
<evidence type="ECO:0000256" key="3">
    <source>
        <dbReference type="ARBA" id="ARBA00007481"/>
    </source>
</evidence>
<accession>A0AA39R0S2</accession>
<keyword evidence="6" id="KW-0028">Amino-acid biosynthesis</keyword>
<dbReference type="Gene3D" id="3.30.230.40">
    <property type="entry name" value="Imidazole glycerol phosphate dehydratase, domain 1"/>
    <property type="match status" value="2"/>
</dbReference>
<dbReference type="InterPro" id="IPR020565">
    <property type="entry name" value="ImidazoleglycerP_deHydtase_CS"/>
</dbReference>
<evidence type="ECO:0000313" key="11">
    <source>
        <dbReference type="Proteomes" id="UP001166286"/>
    </source>
</evidence>
<dbReference type="PROSITE" id="PS00955">
    <property type="entry name" value="IGP_DEHYDRATASE_2"/>
    <property type="match status" value="1"/>
</dbReference>
<dbReference type="FunFam" id="3.30.230.40:FF:000001">
    <property type="entry name" value="Imidazoleglycerol-phosphate dehydratase HisB"/>
    <property type="match status" value="1"/>
</dbReference>
<name>A0AA39R0S2_9LECA</name>
<gene>
    <name evidence="10" type="ORF">JMJ35_004829</name>
</gene>
<evidence type="ECO:0000313" key="10">
    <source>
        <dbReference type="EMBL" id="KAK0512812.1"/>
    </source>
</evidence>
<evidence type="ECO:0000256" key="9">
    <source>
        <dbReference type="SAM" id="MobiDB-lite"/>
    </source>
</evidence>
<dbReference type="Pfam" id="PF00475">
    <property type="entry name" value="IGPD"/>
    <property type="match status" value="1"/>
</dbReference>
<dbReference type="PANTHER" id="PTHR23133">
    <property type="entry name" value="IMIDAZOLEGLYCEROL-PHOSPHATE DEHYDRATASE HIS7"/>
    <property type="match status" value="1"/>
</dbReference>
<evidence type="ECO:0000256" key="2">
    <source>
        <dbReference type="ARBA" id="ARBA00005047"/>
    </source>
</evidence>
<sequence>MPDSPPRRTALINRDTNETKIQVSLSLDGGPLDHLPESSHFTSDLPAPNTPIPSQDSKHHASQITNSQHIWIWTGIGFLDHMLHAWAKHAGWSLRVRCRGDLAIDDHHTTEDTFLALGTAFKDALGARTGFTRFGHAYAPLDEALSRAVLDISSRPFFVGEFGFEGPMIGQLNSQMIHHGLSSWAMAAGVTLHVDVIRGINDHHRAESAFKALAVACRMACARVAGREGEVGSTKGVLW</sequence>
<keyword evidence="11" id="KW-1185">Reference proteome</keyword>
<dbReference type="EC" id="4.2.1.19" evidence="4"/>
<comment type="catalytic activity">
    <reaction evidence="1">
        <text>D-erythro-1-(imidazol-4-yl)glycerol 3-phosphate = 3-(imidazol-4-yl)-2-oxopropyl phosphate + H2O</text>
        <dbReference type="Rhea" id="RHEA:11040"/>
        <dbReference type="ChEBI" id="CHEBI:15377"/>
        <dbReference type="ChEBI" id="CHEBI:57766"/>
        <dbReference type="ChEBI" id="CHEBI:58278"/>
        <dbReference type="EC" id="4.2.1.19"/>
    </reaction>
</comment>
<dbReference type="SUPFAM" id="SSF54211">
    <property type="entry name" value="Ribosomal protein S5 domain 2-like"/>
    <property type="match status" value="2"/>
</dbReference>
<evidence type="ECO:0000256" key="8">
    <source>
        <dbReference type="ARBA" id="ARBA00023239"/>
    </source>
</evidence>
<evidence type="ECO:0000256" key="6">
    <source>
        <dbReference type="ARBA" id="ARBA00022605"/>
    </source>
</evidence>
<feature type="region of interest" description="Disordered" evidence="9">
    <location>
        <begin position="36"/>
        <end position="60"/>
    </location>
</feature>
<dbReference type="InterPro" id="IPR020568">
    <property type="entry name" value="Ribosomal_Su5_D2-typ_SF"/>
</dbReference>
<proteinExistence type="inferred from homology"/>
<keyword evidence="7" id="KW-0368">Histidine biosynthesis</keyword>
<dbReference type="HAMAP" id="MF_00076">
    <property type="entry name" value="HisB"/>
    <property type="match status" value="1"/>
</dbReference>
<dbReference type="InterPro" id="IPR038494">
    <property type="entry name" value="IGPD_sf"/>
</dbReference>
<reference evidence="10" key="1">
    <citation type="submission" date="2023-03" db="EMBL/GenBank/DDBJ databases">
        <title>Complete genome of Cladonia borealis.</title>
        <authorList>
            <person name="Park H."/>
        </authorList>
    </citation>
    <scope>NUCLEOTIDE SEQUENCE</scope>
    <source>
        <strain evidence="10">ANT050790</strain>
    </source>
</reference>
<dbReference type="AlphaFoldDB" id="A0AA39R0S2"/>
<evidence type="ECO:0000256" key="1">
    <source>
        <dbReference type="ARBA" id="ARBA00001723"/>
    </source>
</evidence>
<evidence type="ECO:0000256" key="7">
    <source>
        <dbReference type="ARBA" id="ARBA00023102"/>
    </source>
</evidence>
<protein>
    <recommendedName>
        <fullName evidence="5">Imidazoleglycerol-phosphate dehydratase</fullName>
        <ecNumber evidence="4">4.2.1.19</ecNumber>
    </recommendedName>
</protein>
<evidence type="ECO:0000256" key="4">
    <source>
        <dbReference type="ARBA" id="ARBA00012075"/>
    </source>
</evidence>
<comment type="caution">
    <text evidence="10">The sequence shown here is derived from an EMBL/GenBank/DDBJ whole genome shotgun (WGS) entry which is preliminary data.</text>
</comment>
<dbReference type="Proteomes" id="UP001166286">
    <property type="component" value="Unassembled WGS sequence"/>
</dbReference>
<comment type="similarity">
    <text evidence="3">Belongs to the imidazoleglycerol-phosphate dehydratase family.</text>
</comment>
<evidence type="ECO:0000256" key="5">
    <source>
        <dbReference type="ARBA" id="ARBA00016664"/>
    </source>
</evidence>
<dbReference type="FunFam" id="3.30.230.40:FF:000005">
    <property type="entry name" value="Imidazoleglycerol-phosphate dehydratase"/>
    <property type="match status" value="1"/>
</dbReference>
<dbReference type="PANTHER" id="PTHR23133:SF2">
    <property type="entry name" value="IMIDAZOLEGLYCEROL-PHOSPHATE DEHYDRATASE"/>
    <property type="match status" value="1"/>
</dbReference>
<comment type="pathway">
    <text evidence="2">Amino-acid biosynthesis; L-histidine biosynthesis; L-histidine from 5-phospho-alpha-D-ribose 1-diphosphate: step 6/9.</text>
</comment>